<sequence length="232" mass="25775">MKLHPPAADELVGRTLASDVLHRLRADIVEARLEPGQRLRFESLRSSYGVSFSTLREALAHLVQESLVVAEGQRGFRVAPVSRHELEDVIDTRIFIEAELLARSVARGGPEWEAELQRLYEALEEGPGHDPVQRRDPAWQVRHMAFHEGLAAAAGSPTLLAMRALLCQRTARYSAWARRLNPEMPSEYGTHRPLLEAALARDARTLIEGVSTQIRLTEQIILQEAGAALVSG</sequence>
<dbReference type="Gene3D" id="1.20.120.530">
    <property type="entry name" value="GntR ligand-binding domain-like"/>
    <property type="match status" value="1"/>
</dbReference>
<dbReference type="Proteomes" id="UP001523392">
    <property type="component" value="Unassembled WGS sequence"/>
</dbReference>
<dbReference type="Pfam" id="PF07729">
    <property type="entry name" value="FCD"/>
    <property type="match status" value="1"/>
</dbReference>
<keyword evidence="3" id="KW-0804">Transcription</keyword>
<dbReference type="RefSeq" id="WP_252953965.1">
    <property type="nucleotide sequence ID" value="NZ_JAFIRR010000088.1"/>
</dbReference>
<evidence type="ECO:0000256" key="3">
    <source>
        <dbReference type="ARBA" id="ARBA00023163"/>
    </source>
</evidence>
<dbReference type="SUPFAM" id="SSF46785">
    <property type="entry name" value="Winged helix' DNA-binding domain"/>
    <property type="match status" value="1"/>
</dbReference>
<dbReference type="InterPro" id="IPR011711">
    <property type="entry name" value="GntR_C"/>
</dbReference>
<dbReference type="PROSITE" id="PS50949">
    <property type="entry name" value="HTH_GNTR"/>
    <property type="match status" value="1"/>
</dbReference>
<dbReference type="InterPro" id="IPR000524">
    <property type="entry name" value="Tscrpt_reg_HTH_GntR"/>
</dbReference>
<dbReference type="Gene3D" id="1.10.10.10">
    <property type="entry name" value="Winged helix-like DNA-binding domain superfamily/Winged helix DNA-binding domain"/>
    <property type="match status" value="1"/>
</dbReference>
<dbReference type="EMBL" id="JAFIRR010000088">
    <property type="protein sequence ID" value="MCO6417334.1"/>
    <property type="molecule type" value="Genomic_DNA"/>
</dbReference>
<dbReference type="SMART" id="SM00345">
    <property type="entry name" value="HTH_GNTR"/>
    <property type="match status" value="1"/>
</dbReference>
<dbReference type="PANTHER" id="PTHR43537:SF20">
    <property type="entry name" value="HTH-TYPE TRANSCRIPTIONAL REPRESSOR GLAR"/>
    <property type="match status" value="1"/>
</dbReference>
<protein>
    <submittedName>
        <fullName evidence="5">FCD domain-containing protein</fullName>
    </submittedName>
</protein>
<evidence type="ECO:0000256" key="2">
    <source>
        <dbReference type="ARBA" id="ARBA00023125"/>
    </source>
</evidence>
<dbReference type="InterPro" id="IPR008920">
    <property type="entry name" value="TF_FadR/GntR_C"/>
</dbReference>
<dbReference type="SUPFAM" id="SSF48008">
    <property type="entry name" value="GntR ligand-binding domain-like"/>
    <property type="match status" value="1"/>
</dbReference>
<comment type="caution">
    <text evidence="5">The sequence shown here is derived from an EMBL/GenBank/DDBJ whole genome shotgun (WGS) entry which is preliminary data.</text>
</comment>
<accession>A0ABT1D631</accession>
<dbReference type="PANTHER" id="PTHR43537">
    <property type="entry name" value="TRANSCRIPTIONAL REGULATOR, GNTR FAMILY"/>
    <property type="match status" value="1"/>
</dbReference>
<dbReference type="Pfam" id="PF00392">
    <property type="entry name" value="GntR"/>
    <property type="match status" value="1"/>
</dbReference>
<keyword evidence="2" id="KW-0238">DNA-binding</keyword>
<dbReference type="SMART" id="SM00895">
    <property type="entry name" value="FCD"/>
    <property type="match status" value="1"/>
</dbReference>
<name>A0ABT1D631_9PROT</name>
<organism evidence="5 6">
    <name type="scientific">Siccirubricoccus soli</name>
    <dbReference type="NCBI Taxonomy" id="2899147"/>
    <lineage>
        <taxon>Bacteria</taxon>
        <taxon>Pseudomonadati</taxon>
        <taxon>Pseudomonadota</taxon>
        <taxon>Alphaproteobacteria</taxon>
        <taxon>Acetobacterales</taxon>
        <taxon>Roseomonadaceae</taxon>
        <taxon>Siccirubricoccus</taxon>
    </lineage>
</organism>
<gene>
    <name evidence="5" type="ORF">JYK14_14335</name>
</gene>
<evidence type="ECO:0000259" key="4">
    <source>
        <dbReference type="PROSITE" id="PS50949"/>
    </source>
</evidence>
<evidence type="ECO:0000256" key="1">
    <source>
        <dbReference type="ARBA" id="ARBA00023015"/>
    </source>
</evidence>
<feature type="domain" description="HTH gntR-type" evidence="4">
    <location>
        <begin position="14"/>
        <end position="81"/>
    </location>
</feature>
<keyword evidence="6" id="KW-1185">Reference proteome</keyword>
<evidence type="ECO:0000313" key="5">
    <source>
        <dbReference type="EMBL" id="MCO6417334.1"/>
    </source>
</evidence>
<dbReference type="InterPro" id="IPR036390">
    <property type="entry name" value="WH_DNA-bd_sf"/>
</dbReference>
<proteinExistence type="predicted"/>
<dbReference type="InterPro" id="IPR036388">
    <property type="entry name" value="WH-like_DNA-bd_sf"/>
</dbReference>
<keyword evidence="1" id="KW-0805">Transcription regulation</keyword>
<reference evidence="5 6" key="1">
    <citation type="submission" date="2021-12" db="EMBL/GenBank/DDBJ databases">
        <title>Siccirubricoccus leaddurans sp. nov., a high concentration Zn2+ tolerance bacterium.</title>
        <authorList>
            <person name="Cao Y."/>
        </authorList>
    </citation>
    <scope>NUCLEOTIDE SEQUENCE [LARGE SCALE GENOMIC DNA]</scope>
    <source>
        <strain evidence="5 6">KC 17139</strain>
    </source>
</reference>
<evidence type="ECO:0000313" key="6">
    <source>
        <dbReference type="Proteomes" id="UP001523392"/>
    </source>
</evidence>